<dbReference type="AlphaFoldDB" id="A0A3S4K8T2"/>
<evidence type="ECO:0000256" key="5">
    <source>
        <dbReference type="ARBA" id="ARBA00022692"/>
    </source>
</evidence>
<dbReference type="GO" id="GO:1904659">
    <property type="term" value="P:D-glucose transmembrane transport"/>
    <property type="evidence" value="ECO:0007669"/>
    <property type="project" value="TreeGrafter"/>
</dbReference>
<evidence type="ECO:0000256" key="8">
    <source>
        <dbReference type="SAM" id="Phobius"/>
    </source>
</evidence>
<evidence type="ECO:0000256" key="2">
    <source>
        <dbReference type="ARBA" id="ARBA00010992"/>
    </source>
</evidence>
<evidence type="ECO:0000256" key="4">
    <source>
        <dbReference type="ARBA" id="ARBA00022475"/>
    </source>
</evidence>
<gene>
    <name evidence="10" type="primary">csbC</name>
    <name evidence="10" type="ORF">NCTC13635_00367</name>
</gene>
<keyword evidence="3" id="KW-0813">Transport</keyword>
<dbReference type="Pfam" id="PF00083">
    <property type="entry name" value="Sugar_tr"/>
    <property type="match status" value="1"/>
</dbReference>
<evidence type="ECO:0000313" key="11">
    <source>
        <dbReference type="Proteomes" id="UP000282433"/>
    </source>
</evidence>
<comment type="subcellular location">
    <subcellularLocation>
        <location evidence="1">Cell membrane</location>
        <topology evidence="1">Multi-pass membrane protein</topology>
    </subcellularLocation>
</comment>
<dbReference type="InterPro" id="IPR036259">
    <property type="entry name" value="MFS_trans_sf"/>
</dbReference>
<evidence type="ECO:0000313" key="10">
    <source>
        <dbReference type="EMBL" id="VEA99186.1"/>
    </source>
</evidence>
<proteinExistence type="inferred from homology"/>
<feature type="domain" description="Major facilitator superfamily (MFS) profile" evidence="9">
    <location>
        <begin position="18"/>
        <end position="203"/>
    </location>
</feature>
<dbReference type="InterPro" id="IPR005829">
    <property type="entry name" value="Sugar_transporter_CS"/>
</dbReference>
<dbReference type="PROSITE" id="PS00216">
    <property type="entry name" value="SUGAR_TRANSPORT_1"/>
    <property type="match status" value="1"/>
</dbReference>
<feature type="transmembrane region" description="Helical" evidence="8">
    <location>
        <begin position="84"/>
        <end position="103"/>
    </location>
</feature>
<dbReference type="GO" id="GO:0022857">
    <property type="term" value="F:transmembrane transporter activity"/>
    <property type="evidence" value="ECO:0007669"/>
    <property type="project" value="InterPro"/>
</dbReference>
<dbReference type="EMBL" id="LR134162">
    <property type="protein sequence ID" value="VEA99186.1"/>
    <property type="molecule type" value="Genomic_DNA"/>
</dbReference>
<evidence type="ECO:0000259" key="9">
    <source>
        <dbReference type="PROSITE" id="PS50850"/>
    </source>
</evidence>
<feature type="transmembrane region" description="Helical" evidence="8">
    <location>
        <begin position="20"/>
        <end position="43"/>
    </location>
</feature>
<dbReference type="InterPro" id="IPR050820">
    <property type="entry name" value="MFS_Sugar_Transporter"/>
</dbReference>
<organism evidence="10 11">
    <name type="scientific">Klebsiella pneumoniae</name>
    <dbReference type="NCBI Taxonomy" id="573"/>
    <lineage>
        <taxon>Bacteria</taxon>
        <taxon>Pseudomonadati</taxon>
        <taxon>Pseudomonadota</taxon>
        <taxon>Gammaproteobacteria</taxon>
        <taxon>Enterobacterales</taxon>
        <taxon>Enterobacteriaceae</taxon>
        <taxon>Klebsiella/Raoultella group</taxon>
        <taxon>Klebsiella</taxon>
        <taxon>Klebsiella pneumoniae complex</taxon>
    </lineage>
</organism>
<dbReference type="PANTHER" id="PTHR48023:SF4">
    <property type="entry name" value="D-XYLOSE-PROTON SYMPORTER-LIKE 2"/>
    <property type="match status" value="1"/>
</dbReference>
<dbReference type="GO" id="GO:0005886">
    <property type="term" value="C:plasma membrane"/>
    <property type="evidence" value="ECO:0007669"/>
    <property type="project" value="UniProtKB-SubCell"/>
</dbReference>
<sequence>MSFITNLNQQQRKRLHQITLVATFGGLLFGYDTGVINGAFSSLKQYMALTPTTEGLVMSVLLVGAALGSVFGGKFADYFGRRKYLLFLSFVFLIGALLSAAAPDITTLLIARALLGYAVGGASVTAPTFISEVAPTEMRGKLTGLNEVAIVIWPSWRRLPSTRSLASSGAICRTSGAICCWYKRFRPSACSLACGARRKARAG</sequence>
<evidence type="ECO:0000256" key="7">
    <source>
        <dbReference type="ARBA" id="ARBA00023136"/>
    </source>
</evidence>
<dbReference type="InterPro" id="IPR005828">
    <property type="entry name" value="MFS_sugar_transport-like"/>
</dbReference>
<keyword evidence="5 8" id="KW-0812">Transmembrane</keyword>
<evidence type="ECO:0000256" key="3">
    <source>
        <dbReference type="ARBA" id="ARBA00022448"/>
    </source>
</evidence>
<dbReference type="Proteomes" id="UP000282433">
    <property type="component" value="Chromosome"/>
</dbReference>
<name>A0A3S4K8T2_KLEPN</name>
<evidence type="ECO:0000256" key="1">
    <source>
        <dbReference type="ARBA" id="ARBA00004651"/>
    </source>
</evidence>
<accession>A0A3S4K8T2</accession>
<reference evidence="10 11" key="1">
    <citation type="submission" date="2018-12" db="EMBL/GenBank/DDBJ databases">
        <authorList>
            <consortium name="Pathogen Informatics"/>
        </authorList>
    </citation>
    <scope>NUCLEOTIDE SEQUENCE [LARGE SCALE GENOMIC DNA]</scope>
    <source>
        <strain evidence="10 11">NCTC13635</strain>
    </source>
</reference>
<evidence type="ECO:0000256" key="6">
    <source>
        <dbReference type="ARBA" id="ARBA00022989"/>
    </source>
</evidence>
<dbReference type="PROSITE" id="PS50850">
    <property type="entry name" value="MFS"/>
    <property type="match status" value="1"/>
</dbReference>
<protein>
    <submittedName>
        <fullName evidence="10">Galactose-proton symport of transport system</fullName>
    </submittedName>
</protein>
<dbReference type="InterPro" id="IPR003663">
    <property type="entry name" value="Sugar/inositol_transpt"/>
</dbReference>
<feature type="transmembrane region" description="Helical" evidence="8">
    <location>
        <begin position="55"/>
        <end position="72"/>
    </location>
</feature>
<comment type="similarity">
    <text evidence="2">Belongs to the major facilitator superfamily. Sugar transporter (TC 2.A.1.1) family.</text>
</comment>
<keyword evidence="7 8" id="KW-0472">Membrane</keyword>
<dbReference type="SUPFAM" id="SSF103473">
    <property type="entry name" value="MFS general substrate transporter"/>
    <property type="match status" value="1"/>
</dbReference>
<dbReference type="PRINTS" id="PR00171">
    <property type="entry name" value="SUGRTRNSPORT"/>
</dbReference>
<dbReference type="InterPro" id="IPR020846">
    <property type="entry name" value="MFS_dom"/>
</dbReference>
<dbReference type="Gene3D" id="1.20.1250.20">
    <property type="entry name" value="MFS general substrate transporter like domains"/>
    <property type="match status" value="1"/>
</dbReference>
<keyword evidence="6 8" id="KW-1133">Transmembrane helix</keyword>
<keyword evidence="4" id="KW-1003">Cell membrane</keyword>
<dbReference type="PANTHER" id="PTHR48023">
    <property type="entry name" value="D-XYLOSE-PROTON SYMPORTER-LIKE 2"/>
    <property type="match status" value="1"/>
</dbReference>
<feature type="transmembrane region" description="Helical" evidence="8">
    <location>
        <begin position="109"/>
        <end position="130"/>
    </location>
</feature>